<accession>A0A9Q0R5E2</accession>
<name>A0A9Q0R5E2_ANAIG</name>
<proteinExistence type="predicted"/>
<dbReference type="Pfam" id="PF00018">
    <property type="entry name" value="SH3_1"/>
    <property type="match status" value="1"/>
</dbReference>
<evidence type="ECO:0000259" key="4">
    <source>
        <dbReference type="PROSITE" id="PS50002"/>
    </source>
</evidence>
<dbReference type="InterPro" id="IPR032425">
    <property type="entry name" value="FERM_f0"/>
</dbReference>
<dbReference type="GO" id="GO:0005096">
    <property type="term" value="F:GTPase activator activity"/>
    <property type="evidence" value="ECO:0007669"/>
    <property type="project" value="UniProtKB-KW"/>
</dbReference>
<dbReference type="PRINTS" id="PR00452">
    <property type="entry name" value="SH3DOMAIN"/>
</dbReference>
<keyword evidence="1 3" id="KW-0728">SH3 domain</keyword>
<protein>
    <submittedName>
        <fullName evidence="6">Rho/rac/cdc gtpase-activating protein</fullName>
    </submittedName>
</protein>
<dbReference type="Proteomes" id="UP001149090">
    <property type="component" value="Unassembled WGS sequence"/>
</dbReference>
<dbReference type="InterPro" id="IPR000198">
    <property type="entry name" value="RhoGAP_dom"/>
</dbReference>
<dbReference type="PANTHER" id="PTHR23176:SF0">
    <property type="entry name" value="RHO GTPASE ACTIVATING PROTEIN AT 19D, ISOFORM D"/>
    <property type="match status" value="1"/>
</dbReference>
<dbReference type="PROSITE" id="PS50002">
    <property type="entry name" value="SH3"/>
    <property type="match status" value="1"/>
</dbReference>
<keyword evidence="2" id="KW-0343">GTPase activation</keyword>
<evidence type="ECO:0000259" key="5">
    <source>
        <dbReference type="PROSITE" id="PS50238"/>
    </source>
</evidence>
<dbReference type="InterPro" id="IPR008936">
    <property type="entry name" value="Rho_GTPase_activation_prot"/>
</dbReference>
<dbReference type="OrthoDB" id="79452at2759"/>
<dbReference type="Gene3D" id="3.10.20.90">
    <property type="entry name" value="Phosphatidylinositol 3-kinase Catalytic Subunit, Chain A, domain 1"/>
    <property type="match status" value="1"/>
</dbReference>
<dbReference type="CDD" id="cd00159">
    <property type="entry name" value="RhoGAP"/>
    <property type="match status" value="1"/>
</dbReference>
<comment type="caution">
    <text evidence="6">The sequence shown here is derived from an EMBL/GenBank/DDBJ whole genome shotgun (WGS) entry which is preliminary data.</text>
</comment>
<dbReference type="Pfam" id="PF16511">
    <property type="entry name" value="FERM_f0"/>
    <property type="match status" value="1"/>
</dbReference>
<dbReference type="SUPFAM" id="SSF48350">
    <property type="entry name" value="GTPase activation domain, GAP"/>
    <property type="match status" value="1"/>
</dbReference>
<gene>
    <name evidence="6" type="ORF">M0811_13217</name>
</gene>
<dbReference type="AlphaFoldDB" id="A0A9Q0R5E2"/>
<sequence length="477" mass="55505">MDSQEKKMAATLLLHIVYPFHQSTQTMDSSPVALVREIKERIFKINGLDMNRFEDYGLYCTSDNGFWLEEDRTLMSYELWKQESIEFRQRIALFINVKYQKQDKNIEILEGVSLAQQLPKITREFGEENFYDFSLFHGNHPLDRNKSITNQNIDDIQNASFTLVRKVKFRQDQNQIKKEEDSTPIFTYPLSYALNRGGRQHEVPRILVKCFDFIEKNGINVEGIYRKMGTSENVAKLKEFFDQTDDLEIESVTKSPHDTAEIVKLYLRELGEPLIPNSLYDDFIKADGFSILWEKMEFLNSLVDSLPKPNFESLKLLCQHMNKVSGASSHNKMTLSNLAMFIGPLILRKKVEETQQQYSICLILFQEFEFLFLKKPKNYIPDIYAKANFAFKAEREDELEFDEGDILEIISKKIGEEDEKEGGWWFAKSVVSGKEGLIPSSYVEMTRDYVPPRKGSSSQKHKGIKAEILSLEKNFEI</sequence>
<dbReference type="Pfam" id="PF00620">
    <property type="entry name" value="RhoGAP"/>
    <property type="match status" value="1"/>
</dbReference>
<evidence type="ECO:0000313" key="7">
    <source>
        <dbReference type="Proteomes" id="UP001149090"/>
    </source>
</evidence>
<evidence type="ECO:0000256" key="3">
    <source>
        <dbReference type="PROSITE-ProRule" id="PRU00192"/>
    </source>
</evidence>
<dbReference type="InterPro" id="IPR001452">
    <property type="entry name" value="SH3_domain"/>
</dbReference>
<dbReference type="InterPro" id="IPR050729">
    <property type="entry name" value="Rho-GAP"/>
</dbReference>
<evidence type="ECO:0000313" key="6">
    <source>
        <dbReference type="EMBL" id="KAJ5067168.1"/>
    </source>
</evidence>
<dbReference type="PANTHER" id="PTHR23176">
    <property type="entry name" value="RHO/RAC/CDC GTPASE-ACTIVATING PROTEIN"/>
    <property type="match status" value="1"/>
</dbReference>
<dbReference type="PROSITE" id="PS50238">
    <property type="entry name" value="RHOGAP"/>
    <property type="match status" value="1"/>
</dbReference>
<dbReference type="EMBL" id="JAPDFW010000133">
    <property type="protein sequence ID" value="KAJ5067168.1"/>
    <property type="molecule type" value="Genomic_DNA"/>
</dbReference>
<evidence type="ECO:0000256" key="1">
    <source>
        <dbReference type="ARBA" id="ARBA00022443"/>
    </source>
</evidence>
<dbReference type="GO" id="GO:0005737">
    <property type="term" value="C:cytoplasm"/>
    <property type="evidence" value="ECO:0007669"/>
    <property type="project" value="TreeGrafter"/>
</dbReference>
<dbReference type="SMART" id="SM00326">
    <property type="entry name" value="SH3"/>
    <property type="match status" value="1"/>
</dbReference>
<dbReference type="Gene3D" id="1.10.555.10">
    <property type="entry name" value="Rho GTPase activation protein"/>
    <property type="match status" value="1"/>
</dbReference>
<dbReference type="SMART" id="SM00324">
    <property type="entry name" value="RhoGAP"/>
    <property type="match status" value="1"/>
</dbReference>
<organism evidence="6 7">
    <name type="scientific">Anaeramoeba ignava</name>
    <name type="common">Anaerobic marine amoeba</name>
    <dbReference type="NCBI Taxonomy" id="1746090"/>
    <lineage>
        <taxon>Eukaryota</taxon>
        <taxon>Metamonada</taxon>
        <taxon>Anaeramoebidae</taxon>
        <taxon>Anaeramoeba</taxon>
    </lineage>
</organism>
<reference evidence="6" key="1">
    <citation type="submission" date="2022-10" db="EMBL/GenBank/DDBJ databases">
        <title>Novel sulphate-reducing endosymbionts in the free-living metamonad Anaeramoeba.</title>
        <authorList>
            <person name="Jerlstrom-Hultqvist J."/>
            <person name="Cepicka I."/>
            <person name="Gallot-Lavallee L."/>
            <person name="Salas-Leiva D."/>
            <person name="Curtis B.A."/>
            <person name="Zahonova K."/>
            <person name="Pipaliya S."/>
            <person name="Dacks J."/>
            <person name="Roger A.J."/>
        </authorList>
    </citation>
    <scope>NUCLEOTIDE SEQUENCE</scope>
    <source>
        <strain evidence="6">BMAN</strain>
    </source>
</reference>
<dbReference type="SUPFAM" id="SSF54236">
    <property type="entry name" value="Ubiquitin-like"/>
    <property type="match status" value="1"/>
</dbReference>
<dbReference type="SUPFAM" id="SSF50044">
    <property type="entry name" value="SH3-domain"/>
    <property type="match status" value="1"/>
</dbReference>
<dbReference type="InterPro" id="IPR029071">
    <property type="entry name" value="Ubiquitin-like_domsf"/>
</dbReference>
<evidence type="ECO:0000256" key="2">
    <source>
        <dbReference type="ARBA" id="ARBA00022468"/>
    </source>
</evidence>
<feature type="domain" description="SH3" evidence="4">
    <location>
        <begin position="380"/>
        <end position="448"/>
    </location>
</feature>
<keyword evidence="7" id="KW-1185">Reference proteome</keyword>
<dbReference type="InterPro" id="IPR036028">
    <property type="entry name" value="SH3-like_dom_sf"/>
</dbReference>
<dbReference type="GO" id="GO:0007165">
    <property type="term" value="P:signal transduction"/>
    <property type="evidence" value="ECO:0007669"/>
    <property type="project" value="InterPro"/>
</dbReference>
<feature type="domain" description="Rho-GAP" evidence="5">
    <location>
        <begin position="188"/>
        <end position="372"/>
    </location>
</feature>
<dbReference type="Gene3D" id="2.30.30.40">
    <property type="entry name" value="SH3 Domains"/>
    <property type="match status" value="1"/>
</dbReference>